<dbReference type="AlphaFoldDB" id="A0A9P7F3P8"/>
<evidence type="ECO:0000313" key="3">
    <source>
        <dbReference type="Proteomes" id="UP000823399"/>
    </source>
</evidence>
<dbReference type="EMBL" id="JABBWM010000041">
    <property type="protein sequence ID" value="KAG2104361.1"/>
    <property type="molecule type" value="Genomic_DNA"/>
</dbReference>
<dbReference type="Proteomes" id="UP000823399">
    <property type="component" value="Unassembled WGS sequence"/>
</dbReference>
<comment type="caution">
    <text evidence="2">The sequence shown here is derived from an EMBL/GenBank/DDBJ whole genome shotgun (WGS) entry which is preliminary data.</text>
</comment>
<name>A0A9P7F3P8_9AGAM</name>
<dbReference type="RefSeq" id="XP_041290866.1">
    <property type="nucleotide sequence ID" value="XM_041437878.1"/>
</dbReference>
<evidence type="ECO:0000259" key="1">
    <source>
        <dbReference type="Pfam" id="PF09792"/>
    </source>
</evidence>
<gene>
    <name evidence="2" type="ORF">F5147DRAFT_704106</name>
</gene>
<dbReference type="Pfam" id="PF09792">
    <property type="entry name" value="But2"/>
    <property type="match status" value="1"/>
</dbReference>
<protein>
    <recommendedName>
        <fullName evidence="1">Ubiquitin 3 binding protein But2 C-terminal domain-containing protein</fullName>
    </recommendedName>
</protein>
<keyword evidence="3" id="KW-1185">Reference proteome</keyword>
<accession>A0A9P7F3P8</accession>
<feature type="domain" description="Ubiquitin 3 binding protein But2 C-terminal" evidence="1">
    <location>
        <begin position="166"/>
        <end position="270"/>
    </location>
</feature>
<dbReference type="InterPro" id="IPR018620">
    <property type="entry name" value="Ubiquitin3-bd_protein_But2_C"/>
</dbReference>
<reference evidence="2" key="1">
    <citation type="journal article" date="2020" name="New Phytol.">
        <title>Comparative genomics reveals dynamic genome evolution in host specialist ectomycorrhizal fungi.</title>
        <authorList>
            <person name="Lofgren L.A."/>
            <person name="Nguyen N.H."/>
            <person name="Vilgalys R."/>
            <person name="Ruytinx J."/>
            <person name="Liao H.L."/>
            <person name="Branco S."/>
            <person name="Kuo A."/>
            <person name="LaButti K."/>
            <person name="Lipzen A."/>
            <person name="Andreopoulos W."/>
            <person name="Pangilinan J."/>
            <person name="Riley R."/>
            <person name="Hundley H."/>
            <person name="Na H."/>
            <person name="Barry K."/>
            <person name="Grigoriev I.V."/>
            <person name="Stajich J.E."/>
            <person name="Kennedy P.G."/>
        </authorList>
    </citation>
    <scope>NUCLEOTIDE SEQUENCE</scope>
    <source>
        <strain evidence="2">FC423</strain>
    </source>
</reference>
<evidence type="ECO:0000313" key="2">
    <source>
        <dbReference type="EMBL" id="KAG2104361.1"/>
    </source>
</evidence>
<proteinExistence type="predicted"/>
<dbReference type="GeneID" id="64700137"/>
<organism evidence="2 3">
    <name type="scientific">Suillus discolor</name>
    <dbReference type="NCBI Taxonomy" id="1912936"/>
    <lineage>
        <taxon>Eukaryota</taxon>
        <taxon>Fungi</taxon>
        <taxon>Dikarya</taxon>
        <taxon>Basidiomycota</taxon>
        <taxon>Agaricomycotina</taxon>
        <taxon>Agaricomycetes</taxon>
        <taxon>Agaricomycetidae</taxon>
        <taxon>Boletales</taxon>
        <taxon>Suillineae</taxon>
        <taxon>Suillaceae</taxon>
        <taxon>Suillus</taxon>
    </lineage>
</organism>
<sequence>MKNGDDSKFALFNDLVRSFPGWLDKSSICDKDMPLRDLHVGTLLLTSKREIKNNFSDTPRTFMSSYSPLQMHDLDHQPEDTEGDILLPGKHIPEHRTVNPSSKWPAWAALVLQVIAVICACALYNVASASVPGQRNVQTLRQQNQFPGIESVGSPQQKQRAPKLYFPSAIVRVNKALPDQVYNSGSHVILSDSDSMFFQWHLGQSKFTSCYIDSIVPTVEDGLAANKSYTSSGSITEIQIWNVTTPVEGMTNLSWNTRPQRIALMGTVAFLPEKEKIEQLGLEDGWQSQLATRFSCGKEAVVITVEVACNSCRLEFEQIFSVPPLAFDLMEIG</sequence>
<dbReference type="OrthoDB" id="8300214at2759"/>